<dbReference type="RefSeq" id="WP_126470290.1">
    <property type="nucleotide sequence ID" value="NZ_RXOE01000002.1"/>
</dbReference>
<dbReference type="AlphaFoldDB" id="A0A3S0J6T9"/>
<organism evidence="2 3">
    <name type="scientific">Variovorax gossypii</name>
    <dbReference type="NCBI Taxonomy" id="1679495"/>
    <lineage>
        <taxon>Bacteria</taxon>
        <taxon>Pseudomonadati</taxon>
        <taxon>Pseudomonadota</taxon>
        <taxon>Betaproteobacteria</taxon>
        <taxon>Burkholderiales</taxon>
        <taxon>Comamonadaceae</taxon>
        <taxon>Variovorax</taxon>
    </lineage>
</organism>
<evidence type="ECO:0000313" key="2">
    <source>
        <dbReference type="EMBL" id="RTQ35125.1"/>
    </source>
</evidence>
<accession>A0A3S0J6T9</accession>
<evidence type="ECO:0000259" key="1">
    <source>
        <dbReference type="Pfam" id="PF12680"/>
    </source>
</evidence>
<proteinExistence type="predicted"/>
<dbReference type="InterPro" id="IPR032710">
    <property type="entry name" value="NTF2-like_dom_sf"/>
</dbReference>
<dbReference type="OrthoDB" id="7061942at2"/>
<gene>
    <name evidence="2" type="ORF">EJP69_12115</name>
</gene>
<dbReference type="PANTHER" id="PTHR41252">
    <property type="entry name" value="BLR2505 PROTEIN"/>
    <property type="match status" value="1"/>
</dbReference>
<comment type="caution">
    <text evidence="2">The sequence shown here is derived from an EMBL/GenBank/DDBJ whole genome shotgun (WGS) entry which is preliminary data.</text>
</comment>
<name>A0A3S0J6T9_9BURK</name>
<sequence>MTPEQNKRAVTDAWKAFASRDRQRIEAVFTDDAEWLAPKGNATAVALGVPDHMIGPVAIARFLVDDFPRLFVADVAVSFSHLHCDGDTVILEERMQATLAGGRRYDNDYCFVFELREGRIARVREYMDTRKGHAAIFG</sequence>
<dbReference type="Gene3D" id="3.10.450.50">
    <property type="match status" value="1"/>
</dbReference>
<dbReference type="Pfam" id="PF12680">
    <property type="entry name" value="SnoaL_2"/>
    <property type="match status" value="1"/>
</dbReference>
<dbReference type="PANTHER" id="PTHR41252:SF1">
    <property type="entry name" value="BLR2505 PROTEIN"/>
    <property type="match status" value="1"/>
</dbReference>
<dbReference type="SUPFAM" id="SSF54427">
    <property type="entry name" value="NTF2-like"/>
    <property type="match status" value="1"/>
</dbReference>
<protein>
    <submittedName>
        <fullName evidence="2">Nuclear transport factor 2 family protein</fullName>
    </submittedName>
</protein>
<dbReference type="InterPro" id="IPR037401">
    <property type="entry name" value="SnoaL-like"/>
</dbReference>
<evidence type="ECO:0000313" key="3">
    <source>
        <dbReference type="Proteomes" id="UP000267418"/>
    </source>
</evidence>
<dbReference type="EMBL" id="RXOE01000002">
    <property type="protein sequence ID" value="RTQ35125.1"/>
    <property type="molecule type" value="Genomic_DNA"/>
</dbReference>
<keyword evidence="3" id="KW-1185">Reference proteome</keyword>
<reference evidence="2 3" key="1">
    <citation type="submission" date="2018-12" db="EMBL/GenBank/DDBJ databases">
        <title>The genome of Variovorax gossypii DSM 100435.</title>
        <authorList>
            <person name="Gao J."/>
            <person name="Sun J."/>
        </authorList>
    </citation>
    <scope>NUCLEOTIDE SEQUENCE [LARGE SCALE GENOMIC DNA]</scope>
    <source>
        <strain evidence="2 3">DSM 100435</strain>
    </source>
</reference>
<dbReference type="Proteomes" id="UP000267418">
    <property type="component" value="Unassembled WGS sequence"/>
</dbReference>
<feature type="domain" description="SnoaL-like" evidence="1">
    <location>
        <begin position="11"/>
        <end position="123"/>
    </location>
</feature>